<evidence type="ECO:0000256" key="1">
    <source>
        <dbReference type="ARBA" id="ARBA00004167"/>
    </source>
</evidence>
<evidence type="ECO:0000313" key="11">
    <source>
        <dbReference type="EMBL" id="GKV49312.1"/>
    </source>
</evidence>
<comment type="caution">
    <text evidence="11">The sequence shown here is derived from an EMBL/GenBank/DDBJ whole genome shotgun (WGS) entry which is preliminary data.</text>
</comment>
<dbReference type="PANTHER" id="PTHR47988">
    <property type="entry name" value="SOMATIC EMBRYOGENESIS RECEPTOR KINASE 1"/>
    <property type="match status" value="1"/>
</dbReference>
<evidence type="ECO:0000256" key="3">
    <source>
        <dbReference type="ARBA" id="ARBA00022692"/>
    </source>
</evidence>
<protein>
    <recommendedName>
        <fullName evidence="13">Leucine-rich repeat-containing N-terminal plant-type domain-containing protein</fullName>
    </recommendedName>
</protein>
<evidence type="ECO:0000313" key="12">
    <source>
        <dbReference type="Proteomes" id="UP001054252"/>
    </source>
</evidence>
<dbReference type="Proteomes" id="UP001054252">
    <property type="component" value="Unassembled WGS sequence"/>
</dbReference>
<reference evidence="11 12" key="1">
    <citation type="journal article" date="2021" name="Commun. Biol.">
        <title>The genome of Shorea leprosula (Dipterocarpaceae) highlights the ecological relevance of drought in aseasonal tropical rainforests.</title>
        <authorList>
            <person name="Ng K.K.S."/>
            <person name="Kobayashi M.J."/>
            <person name="Fawcett J.A."/>
            <person name="Hatakeyama M."/>
            <person name="Paape T."/>
            <person name="Ng C.H."/>
            <person name="Ang C.C."/>
            <person name="Tnah L.H."/>
            <person name="Lee C.T."/>
            <person name="Nishiyama T."/>
            <person name="Sese J."/>
            <person name="O'Brien M.J."/>
            <person name="Copetti D."/>
            <person name="Mohd Noor M.I."/>
            <person name="Ong R.C."/>
            <person name="Putra M."/>
            <person name="Sireger I.Z."/>
            <person name="Indrioko S."/>
            <person name="Kosugi Y."/>
            <person name="Izuno A."/>
            <person name="Isagi Y."/>
            <person name="Lee S.L."/>
            <person name="Shimizu K.K."/>
        </authorList>
    </citation>
    <scope>NUCLEOTIDE SEQUENCE [LARGE SCALE GENOMIC DNA]</scope>
    <source>
        <strain evidence="11">214</strain>
    </source>
</reference>
<comment type="subcellular location">
    <subcellularLocation>
        <location evidence="1">Membrane</location>
        <topology evidence="1">Single-pass membrane protein</topology>
    </subcellularLocation>
</comment>
<dbReference type="GO" id="GO:0016020">
    <property type="term" value="C:membrane"/>
    <property type="evidence" value="ECO:0007669"/>
    <property type="project" value="UniProtKB-SubCell"/>
</dbReference>
<feature type="compositionally biased region" description="Basic and acidic residues" evidence="10">
    <location>
        <begin position="231"/>
        <end position="243"/>
    </location>
</feature>
<dbReference type="InterPro" id="IPR001611">
    <property type="entry name" value="Leu-rich_rpt"/>
</dbReference>
<feature type="compositionally biased region" description="Low complexity" evidence="10">
    <location>
        <begin position="30"/>
        <end position="40"/>
    </location>
</feature>
<proteinExistence type="predicted"/>
<organism evidence="11 12">
    <name type="scientific">Rubroshorea leprosula</name>
    <dbReference type="NCBI Taxonomy" id="152421"/>
    <lineage>
        <taxon>Eukaryota</taxon>
        <taxon>Viridiplantae</taxon>
        <taxon>Streptophyta</taxon>
        <taxon>Embryophyta</taxon>
        <taxon>Tracheophyta</taxon>
        <taxon>Spermatophyta</taxon>
        <taxon>Magnoliopsida</taxon>
        <taxon>eudicotyledons</taxon>
        <taxon>Gunneridae</taxon>
        <taxon>Pentapetalae</taxon>
        <taxon>rosids</taxon>
        <taxon>malvids</taxon>
        <taxon>Malvales</taxon>
        <taxon>Dipterocarpaceae</taxon>
        <taxon>Rubroshorea</taxon>
    </lineage>
</organism>
<keyword evidence="3" id="KW-0812">Transmembrane</keyword>
<feature type="coiled-coil region" evidence="9">
    <location>
        <begin position="288"/>
        <end position="342"/>
    </location>
</feature>
<dbReference type="Pfam" id="PF00560">
    <property type="entry name" value="LRR_1"/>
    <property type="match status" value="2"/>
</dbReference>
<keyword evidence="5" id="KW-0677">Repeat</keyword>
<evidence type="ECO:0000256" key="7">
    <source>
        <dbReference type="ARBA" id="ARBA00023136"/>
    </source>
</evidence>
<evidence type="ECO:0000256" key="4">
    <source>
        <dbReference type="ARBA" id="ARBA00022729"/>
    </source>
</evidence>
<keyword evidence="2" id="KW-0433">Leucine-rich repeat</keyword>
<keyword evidence="6" id="KW-1133">Transmembrane helix</keyword>
<feature type="region of interest" description="Disordered" evidence="10">
    <location>
        <begin position="222"/>
        <end position="243"/>
    </location>
</feature>
<keyword evidence="9" id="KW-0175">Coiled coil</keyword>
<feature type="region of interest" description="Disordered" evidence="10">
    <location>
        <begin position="1"/>
        <end position="56"/>
    </location>
</feature>
<dbReference type="Gene3D" id="3.80.10.10">
    <property type="entry name" value="Ribonuclease Inhibitor"/>
    <property type="match status" value="1"/>
</dbReference>
<dbReference type="FunFam" id="3.80.10.10:FF:000129">
    <property type="entry name" value="Leucine-rich repeat receptor-like kinase"/>
    <property type="match status" value="1"/>
</dbReference>
<keyword evidence="7" id="KW-0472">Membrane</keyword>
<name>A0AAV5ML73_9ROSI</name>
<evidence type="ECO:0000256" key="2">
    <source>
        <dbReference type="ARBA" id="ARBA00022614"/>
    </source>
</evidence>
<dbReference type="InterPro" id="IPR032675">
    <property type="entry name" value="LRR_dom_sf"/>
</dbReference>
<sequence>MNSSSLRGYRVELSSEDSISVGKDEEIKLSSSESSSEGTSSSGGSGRSVEEVEEVGVPSNILEVDDNRAKCYNEEEEACSTPRDHWMLMYDHYLLVEPRFPVLELLVALLRENLFSAGPSCIKGWKDKFLFVDDTKWGRSDAEVTELCKWKAKTANPNKCSLGVGEQDEVERLERRGGEVMNIMHLTSLEMLEAAEIYGPSYLEEINRLLFGSKTIALSEKRSKAPTPVAAEERMGETSRPRPNEVDLKRAMNEVDEYGDSSVVRHTLETANLVNTLADEYYNCLKERNKLADKNDELIRQKESTEQNESTKQNFNDLTSQLEKVREELASAKAAIEVEDEARRIVLPPRLEYEFVAADEDEAEVPGHTEVGDNATKQEVQFPLLSWLNDAYSELLPFQDAMPEKQLDAHPHHYFTQWQLYLHGSTCALFLFGNFIHNVLVSVRRKKVGQNEGRGEGRDFSFAIANSITSDSKIHTAVSSETTFIVYSGAAAALISLKAECKNLPPNWSGSDPCGDGWVGIGCTNSRVTSITLGNLGLEGLVFGDIPSLTELPTLDLSYNKRLTGSLPESIGNLKKLTILILVGCGFTGPIPDTIGNLHQLAYL</sequence>
<evidence type="ECO:0000256" key="5">
    <source>
        <dbReference type="ARBA" id="ARBA00022737"/>
    </source>
</evidence>
<accession>A0AAV5ML73</accession>
<dbReference type="SUPFAM" id="SSF52058">
    <property type="entry name" value="L domain-like"/>
    <property type="match status" value="1"/>
</dbReference>
<evidence type="ECO:0008006" key="13">
    <source>
        <dbReference type="Google" id="ProtNLM"/>
    </source>
</evidence>
<keyword evidence="8" id="KW-0675">Receptor</keyword>
<dbReference type="AlphaFoldDB" id="A0AAV5ML73"/>
<evidence type="ECO:0000256" key="9">
    <source>
        <dbReference type="SAM" id="Coils"/>
    </source>
</evidence>
<evidence type="ECO:0000256" key="8">
    <source>
        <dbReference type="ARBA" id="ARBA00023170"/>
    </source>
</evidence>
<evidence type="ECO:0000256" key="6">
    <source>
        <dbReference type="ARBA" id="ARBA00022989"/>
    </source>
</evidence>
<evidence type="ECO:0000256" key="10">
    <source>
        <dbReference type="SAM" id="MobiDB-lite"/>
    </source>
</evidence>
<keyword evidence="12" id="KW-1185">Reference proteome</keyword>
<dbReference type="EMBL" id="BPVZ01000294">
    <property type="protein sequence ID" value="GKV49312.1"/>
    <property type="molecule type" value="Genomic_DNA"/>
</dbReference>
<keyword evidence="4" id="KW-0732">Signal</keyword>
<gene>
    <name evidence="11" type="ORF">SLEP1_g56068</name>
</gene>